<dbReference type="AlphaFoldDB" id="A0A368Y7T0"/>
<evidence type="ECO:0000256" key="3">
    <source>
        <dbReference type="ARBA" id="ARBA00022475"/>
    </source>
</evidence>
<comment type="caution">
    <text evidence="9">The sequence shown here is derived from an EMBL/GenBank/DDBJ whole genome shotgun (WGS) entry which is preliminary data.</text>
</comment>
<dbReference type="RefSeq" id="WP_114351984.1">
    <property type="nucleotide sequence ID" value="NZ_QPJJ01000003.1"/>
</dbReference>
<dbReference type="Proteomes" id="UP000252585">
    <property type="component" value="Unassembled WGS sequence"/>
</dbReference>
<dbReference type="OrthoDB" id="9773683at2"/>
<evidence type="ECO:0000313" key="10">
    <source>
        <dbReference type="Proteomes" id="UP000252585"/>
    </source>
</evidence>
<dbReference type="Gene3D" id="1.10.3720.10">
    <property type="entry name" value="MetI-like"/>
    <property type="match status" value="1"/>
</dbReference>
<evidence type="ECO:0000256" key="7">
    <source>
        <dbReference type="RuleBase" id="RU363032"/>
    </source>
</evidence>
<dbReference type="InterPro" id="IPR045621">
    <property type="entry name" value="BPD_transp_1_N"/>
</dbReference>
<dbReference type="GO" id="GO:0055085">
    <property type="term" value="P:transmembrane transport"/>
    <property type="evidence" value="ECO:0007669"/>
    <property type="project" value="InterPro"/>
</dbReference>
<evidence type="ECO:0000256" key="1">
    <source>
        <dbReference type="ARBA" id="ARBA00004651"/>
    </source>
</evidence>
<keyword evidence="2 7" id="KW-0813">Transport</keyword>
<keyword evidence="10" id="KW-1185">Reference proteome</keyword>
<keyword evidence="6 7" id="KW-0472">Membrane</keyword>
<gene>
    <name evidence="9" type="ORF">DFR57_103174</name>
</gene>
<dbReference type="Pfam" id="PF19300">
    <property type="entry name" value="BPD_transp_1_N"/>
    <property type="match status" value="1"/>
</dbReference>
<dbReference type="SUPFAM" id="SSF161098">
    <property type="entry name" value="MetI-like"/>
    <property type="match status" value="1"/>
</dbReference>
<dbReference type="InterPro" id="IPR035906">
    <property type="entry name" value="MetI-like_sf"/>
</dbReference>
<comment type="similarity">
    <text evidence="7">Belongs to the binding-protein-dependent transport system permease family.</text>
</comment>
<dbReference type="PROSITE" id="PS50928">
    <property type="entry name" value="ABC_TM1"/>
    <property type="match status" value="1"/>
</dbReference>
<feature type="transmembrane region" description="Helical" evidence="7">
    <location>
        <begin position="12"/>
        <end position="31"/>
    </location>
</feature>
<dbReference type="GO" id="GO:0005886">
    <property type="term" value="C:plasma membrane"/>
    <property type="evidence" value="ECO:0007669"/>
    <property type="project" value="UniProtKB-SubCell"/>
</dbReference>
<evidence type="ECO:0000256" key="4">
    <source>
        <dbReference type="ARBA" id="ARBA00022692"/>
    </source>
</evidence>
<keyword evidence="4 7" id="KW-0812">Transmembrane</keyword>
<dbReference type="Pfam" id="PF00528">
    <property type="entry name" value="BPD_transp_1"/>
    <property type="match status" value="1"/>
</dbReference>
<feature type="transmembrane region" description="Helical" evidence="7">
    <location>
        <begin position="246"/>
        <end position="271"/>
    </location>
</feature>
<keyword evidence="3" id="KW-1003">Cell membrane</keyword>
<feature type="transmembrane region" description="Helical" evidence="7">
    <location>
        <begin position="291"/>
        <end position="317"/>
    </location>
</feature>
<feature type="transmembrane region" description="Helical" evidence="7">
    <location>
        <begin position="139"/>
        <end position="167"/>
    </location>
</feature>
<comment type="subcellular location">
    <subcellularLocation>
        <location evidence="1 7">Cell membrane</location>
        <topology evidence="1 7">Multi-pass membrane protein</topology>
    </subcellularLocation>
</comment>
<evidence type="ECO:0000256" key="5">
    <source>
        <dbReference type="ARBA" id="ARBA00022989"/>
    </source>
</evidence>
<evidence type="ECO:0000313" key="9">
    <source>
        <dbReference type="EMBL" id="RCW74877.1"/>
    </source>
</evidence>
<sequence>MQILSFLLKKLTYLVILLFVVALITFLLVSLSPIDPIRAYIGADMLQVSPEQKEQIEIYWGLKESKPEQFISWITSLLKADFGTSLIYRAPVSEVIADKFFASLLLMGIAWILSLVGGIVLGSIAGMRQNGLLDRIIQLYSYVLVSTPGFWFGLLLLMIFAVGLGIFPIGLASPIGMLEGNVSFLDRLYHVILPALTLSILGTANIALHTREKLIEILKSPFILQAKAQGLKGFSLYKRHAFRHTILPAISLHFASFGELFGGAILAEQVFSYPGLGQAVVDAGLGGDVPLLLGIVIISAGFVFVGNFLADVLYKIIDPRFRKGLMKL</sequence>
<dbReference type="CDD" id="cd06261">
    <property type="entry name" value="TM_PBP2"/>
    <property type="match status" value="1"/>
</dbReference>
<reference evidence="9 10" key="1">
    <citation type="submission" date="2018-07" db="EMBL/GenBank/DDBJ databases">
        <title>Genomic Encyclopedia of Type Strains, Phase IV (KMG-IV): sequencing the most valuable type-strain genomes for metagenomic binning, comparative biology and taxonomic classification.</title>
        <authorList>
            <person name="Goeker M."/>
        </authorList>
    </citation>
    <scope>NUCLEOTIDE SEQUENCE [LARGE SCALE GENOMIC DNA]</scope>
    <source>
        <strain evidence="9 10">DSM 27696</strain>
    </source>
</reference>
<evidence type="ECO:0000259" key="8">
    <source>
        <dbReference type="PROSITE" id="PS50928"/>
    </source>
</evidence>
<name>A0A368Y7T0_9BACI</name>
<dbReference type="InterPro" id="IPR000515">
    <property type="entry name" value="MetI-like"/>
</dbReference>
<evidence type="ECO:0000256" key="2">
    <source>
        <dbReference type="ARBA" id="ARBA00022448"/>
    </source>
</evidence>
<evidence type="ECO:0000256" key="6">
    <source>
        <dbReference type="ARBA" id="ARBA00023136"/>
    </source>
</evidence>
<dbReference type="EMBL" id="QPJJ01000003">
    <property type="protein sequence ID" value="RCW74877.1"/>
    <property type="molecule type" value="Genomic_DNA"/>
</dbReference>
<dbReference type="PANTHER" id="PTHR43163:SF6">
    <property type="entry name" value="DIPEPTIDE TRANSPORT SYSTEM PERMEASE PROTEIN DPPB-RELATED"/>
    <property type="match status" value="1"/>
</dbReference>
<feature type="transmembrane region" description="Helical" evidence="7">
    <location>
        <begin position="100"/>
        <end position="127"/>
    </location>
</feature>
<organism evidence="9 10">
    <name type="scientific">Saliterribacillus persicus</name>
    <dbReference type="NCBI Taxonomy" id="930114"/>
    <lineage>
        <taxon>Bacteria</taxon>
        <taxon>Bacillati</taxon>
        <taxon>Bacillota</taxon>
        <taxon>Bacilli</taxon>
        <taxon>Bacillales</taxon>
        <taxon>Bacillaceae</taxon>
        <taxon>Saliterribacillus</taxon>
    </lineage>
</organism>
<protein>
    <submittedName>
        <fullName evidence="9">Peptide/nickel transport system permease protein</fullName>
    </submittedName>
</protein>
<proteinExistence type="inferred from homology"/>
<accession>A0A368Y7T0</accession>
<keyword evidence="5 7" id="KW-1133">Transmembrane helix</keyword>
<feature type="domain" description="ABC transmembrane type-1" evidence="8">
    <location>
        <begin position="100"/>
        <end position="314"/>
    </location>
</feature>
<dbReference type="PANTHER" id="PTHR43163">
    <property type="entry name" value="DIPEPTIDE TRANSPORT SYSTEM PERMEASE PROTEIN DPPB-RELATED"/>
    <property type="match status" value="1"/>
</dbReference>
<feature type="transmembrane region" description="Helical" evidence="7">
    <location>
        <begin position="187"/>
        <end position="208"/>
    </location>
</feature>